<evidence type="ECO:0000313" key="4">
    <source>
        <dbReference type="Proteomes" id="UP000076532"/>
    </source>
</evidence>
<dbReference type="EMBL" id="KV417782">
    <property type="protein sequence ID" value="KZP06569.1"/>
    <property type="molecule type" value="Genomic_DNA"/>
</dbReference>
<feature type="transmembrane region" description="Helical" evidence="1">
    <location>
        <begin position="12"/>
        <end position="35"/>
    </location>
</feature>
<evidence type="ECO:0000259" key="2">
    <source>
        <dbReference type="Pfam" id="PF20152"/>
    </source>
</evidence>
<dbReference type="OrthoDB" id="2536347at2759"/>
<feature type="domain" description="DUF6534" evidence="2">
    <location>
        <begin position="186"/>
        <end position="271"/>
    </location>
</feature>
<dbReference type="Pfam" id="PF20152">
    <property type="entry name" value="DUF6534"/>
    <property type="match status" value="1"/>
</dbReference>
<organism evidence="3 4">
    <name type="scientific">Athelia psychrophila</name>
    <dbReference type="NCBI Taxonomy" id="1759441"/>
    <lineage>
        <taxon>Eukaryota</taxon>
        <taxon>Fungi</taxon>
        <taxon>Dikarya</taxon>
        <taxon>Basidiomycota</taxon>
        <taxon>Agaricomycotina</taxon>
        <taxon>Agaricomycetes</taxon>
        <taxon>Agaricomycetidae</taxon>
        <taxon>Atheliales</taxon>
        <taxon>Atheliaceae</taxon>
        <taxon>Athelia</taxon>
    </lineage>
</organism>
<reference evidence="3 4" key="1">
    <citation type="journal article" date="2016" name="Mol. Biol. Evol.">
        <title>Comparative Genomics of Early-Diverging Mushroom-Forming Fungi Provides Insights into the Origins of Lignocellulose Decay Capabilities.</title>
        <authorList>
            <person name="Nagy L.G."/>
            <person name="Riley R."/>
            <person name="Tritt A."/>
            <person name="Adam C."/>
            <person name="Daum C."/>
            <person name="Floudas D."/>
            <person name="Sun H."/>
            <person name="Yadav J.S."/>
            <person name="Pangilinan J."/>
            <person name="Larsson K.H."/>
            <person name="Matsuura K."/>
            <person name="Barry K."/>
            <person name="Labutti K."/>
            <person name="Kuo R."/>
            <person name="Ohm R.A."/>
            <person name="Bhattacharya S.S."/>
            <person name="Shirouzu T."/>
            <person name="Yoshinaga Y."/>
            <person name="Martin F.M."/>
            <person name="Grigoriev I.V."/>
            <person name="Hibbett D.S."/>
        </authorList>
    </citation>
    <scope>NUCLEOTIDE SEQUENCE [LARGE SCALE GENOMIC DNA]</scope>
    <source>
        <strain evidence="3 4">CBS 109695</strain>
    </source>
</reference>
<evidence type="ECO:0000256" key="1">
    <source>
        <dbReference type="SAM" id="Phobius"/>
    </source>
</evidence>
<keyword evidence="1" id="KW-0472">Membrane</keyword>
<proteinExistence type="predicted"/>
<keyword evidence="1" id="KW-1133">Transmembrane helix</keyword>
<protein>
    <recommendedName>
        <fullName evidence="2">DUF6534 domain-containing protein</fullName>
    </recommendedName>
</protein>
<dbReference type="STRING" id="436010.A0A167WWP1"/>
<keyword evidence="4" id="KW-1185">Reference proteome</keyword>
<sequence>MDIIPVGDEWRFVFVGAFFNAILLGIMLAQAFTFAQNSERDPLWLKIYIGSLVALDTTTSIFTTAWIYSLFIVGWGDNTVFTWADWFSASHCIFFGIIPCMAQMFFAWRLHRISQYYTRLIQDPSSARTWGDFIVAKQPYFTKFIIVCSCFTLLGGIGTFAATIWLREYALFYKFAPIASVWGASAATTDVSIAIAMTYHLRRAKGTFEATNRLLDRIIQNTLQNGFLTAIFCLTTLVLYLFIPQPYYLTGTFILPKIYSNSVLASLNARRTSGRLLDVTIELDMSSWSETQRTNSNQIVSTRLGALRPEVFVEIHRETDTGTVVDIKNDLTDN</sequence>
<dbReference type="PANTHER" id="PTHR40465:SF1">
    <property type="entry name" value="DUF6534 DOMAIN-CONTAINING PROTEIN"/>
    <property type="match status" value="1"/>
</dbReference>
<feature type="transmembrane region" description="Helical" evidence="1">
    <location>
        <begin position="144"/>
        <end position="166"/>
    </location>
</feature>
<dbReference type="AlphaFoldDB" id="A0A167WWP1"/>
<feature type="transmembrane region" description="Helical" evidence="1">
    <location>
        <begin position="222"/>
        <end position="242"/>
    </location>
</feature>
<name>A0A167WWP1_9AGAM</name>
<accession>A0A167WWP1</accession>
<keyword evidence="1" id="KW-0812">Transmembrane</keyword>
<gene>
    <name evidence="3" type="ORF">FIBSPDRAFT_966358</name>
</gene>
<feature type="transmembrane region" description="Helical" evidence="1">
    <location>
        <begin position="88"/>
        <end position="110"/>
    </location>
</feature>
<evidence type="ECO:0000313" key="3">
    <source>
        <dbReference type="EMBL" id="KZP06569.1"/>
    </source>
</evidence>
<feature type="transmembrane region" description="Helical" evidence="1">
    <location>
        <begin position="47"/>
        <end position="68"/>
    </location>
</feature>
<dbReference type="PANTHER" id="PTHR40465">
    <property type="entry name" value="CHROMOSOME 1, WHOLE GENOME SHOTGUN SEQUENCE"/>
    <property type="match status" value="1"/>
</dbReference>
<feature type="transmembrane region" description="Helical" evidence="1">
    <location>
        <begin position="178"/>
        <end position="201"/>
    </location>
</feature>
<dbReference type="Proteomes" id="UP000076532">
    <property type="component" value="Unassembled WGS sequence"/>
</dbReference>
<dbReference type="InterPro" id="IPR045339">
    <property type="entry name" value="DUF6534"/>
</dbReference>